<evidence type="ECO:0000256" key="3">
    <source>
        <dbReference type="ARBA" id="ARBA00022857"/>
    </source>
</evidence>
<protein>
    <recommendedName>
        <fullName evidence="6">NAD kinase</fullName>
        <ecNumber evidence="6">2.7.1.23</ecNumber>
    </recommendedName>
    <alternativeName>
        <fullName evidence="6">ATP-dependent NAD kinase</fullName>
    </alternativeName>
</protein>
<feature type="binding site" evidence="6">
    <location>
        <begin position="184"/>
        <end position="189"/>
    </location>
    <ligand>
        <name>NAD(+)</name>
        <dbReference type="ChEBI" id="CHEBI:57540"/>
    </ligand>
</feature>
<feature type="binding site" evidence="6">
    <location>
        <position position="245"/>
    </location>
    <ligand>
        <name>NAD(+)</name>
        <dbReference type="ChEBI" id="CHEBI:57540"/>
    </ligand>
</feature>
<dbReference type="Pfam" id="PF01513">
    <property type="entry name" value="NAD_kinase"/>
    <property type="match status" value="1"/>
</dbReference>
<comment type="cofactor">
    <cofactor evidence="6">
        <name>a divalent metal cation</name>
        <dbReference type="ChEBI" id="CHEBI:60240"/>
    </cofactor>
</comment>
<evidence type="ECO:0000256" key="1">
    <source>
        <dbReference type="ARBA" id="ARBA00022679"/>
    </source>
</evidence>
<dbReference type="InterPro" id="IPR016064">
    <property type="entry name" value="NAD/diacylglycerol_kinase_sf"/>
</dbReference>
<feature type="active site" description="Proton acceptor" evidence="6">
    <location>
        <position position="74"/>
    </location>
</feature>
<keyword evidence="6" id="KW-0963">Cytoplasm</keyword>
<dbReference type="GO" id="GO:0019674">
    <property type="term" value="P:NAD+ metabolic process"/>
    <property type="evidence" value="ECO:0007669"/>
    <property type="project" value="InterPro"/>
</dbReference>
<keyword evidence="6" id="KW-0067">ATP-binding</keyword>
<dbReference type="EC" id="2.7.1.23" evidence="6"/>
<comment type="subcellular location">
    <subcellularLocation>
        <location evidence="6">Cytoplasm</location>
    </subcellularLocation>
</comment>
<reference evidence="7 8" key="1">
    <citation type="journal article" date="2018" name="Microbiome">
        <title>Fine metagenomic profile of the Mediterranean stratified and mixed water columns revealed by assembly and recruitment.</title>
        <authorList>
            <person name="Haro-Moreno J.M."/>
            <person name="Lopez-Perez M."/>
            <person name="De La Torre J.R."/>
            <person name="Picazo A."/>
            <person name="Camacho A."/>
            <person name="Rodriguez-Valera F."/>
        </authorList>
    </citation>
    <scope>NUCLEOTIDE SEQUENCE [LARGE SCALE GENOMIC DNA]</scope>
    <source>
        <strain evidence="7">MED-G83</strain>
    </source>
</reference>
<dbReference type="GO" id="GO:0051287">
    <property type="term" value="F:NAD binding"/>
    <property type="evidence" value="ECO:0007669"/>
    <property type="project" value="UniProtKB-ARBA"/>
</dbReference>
<dbReference type="PANTHER" id="PTHR20275">
    <property type="entry name" value="NAD KINASE"/>
    <property type="match status" value="1"/>
</dbReference>
<dbReference type="GO" id="GO:0046872">
    <property type="term" value="F:metal ion binding"/>
    <property type="evidence" value="ECO:0007669"/>
    <property type="project" value="UniProtKB-UniRule"/>
</dbReference>
<feature type="binding site" evidence="6">
    <location>
        <begin position="74"/>
        <end position="75"/>
    </location>
    <ligand>
        <name>NAD(+)</name>
        <dbReference type="ChEBI" id="CHEBI:57540"/>
    </ligand>
</feature>
<dbReference type="GO" id="GO:0005524">
    <property type="term" value="F:ATP binding"/>
    <property type="evidence" value="ECO:0007669"/>
    <property type="project" value="UniProtKB-KW"/>
</dbReference>
<dbReference type="GO" id="GO:0006741">
    <property type="term" value="P:NADP+ biosynthetic process"/>
    <property type="evidence" value="ECO:0007669"/>
    <property type="project" value="UniProtKB-UniRule"/>
</dbReference>
<dbReference type="GO" id="GO:0005737">
    <property type="term" value="C:cytoplasm"/>
    <property type="evidence" value="ECO:0007669"/>
    <property type="project" value="UniProtKB-SubCell"/>
</dbReference>
<dbReference type="GO" id="GO:0003951">
    <property type="term" value="F:NAD+ kinase activity"/>
    <property type="evidence" value="ECO:0007669"/>
    <property type="project" value="UniProtKB-UniRule"/>
</dbReference>
<evidence type="ECO:0000313" key="7">
    <source>
        <dbReference type="EMBL" id="RCL37494.1"/>
    </source>
</evidence>
<dbReference type="Pfam" id="PF20143">
    <property type="entry name" value="NAD_kinase_C"/>
    <property type="match status" value="1"/>
</dbReference>
<keyword evidence="6" id="KW-0547">Nucleotide-binding</keyword>
<dbReference type="InterPro" id="IPR002504">
    <property type="entry name" value="NADK"/>
</dbReference>
<dbReference type="PANTHER" id="PTHR20275:SF0">
    <property type="entry name" value="NAD KINASE"/>
    <property type="match status" value="1"/>
</dbReference>
<accession>A0A368BKS6</accession>
<comment type="caution">
    <text evidence="6">Lacks conserved residue(s) required for the propagation of feature annotation.</text>
</comment>
<dbReference type="Proteomes" id="UP000252147">
    <property type="component" value="Unassembled WGS sequence"/>
</dbReference>
<name>A0A368BKS6_9GAMM</name>
<evidence type="ECO:0000313" key="8">
    <source>
        <dbReference type="Proteomes" id="UP000252147"/>
    </source>
</evidence>
<comment type="function">
    <text evidence="6">Involved in the regulation of the intracellular balance of NAD and NADP, and is a key enzyme in the biosynthesis of NADP. Catalyzes specifically the phosphorylation on 2'-hydroxyl of the adenosine moiety of NAD to yield NADP.</text>
</comment>
<dbReference type="Gene3D" id="2.60.200.30">
    <property type="entry name" value="Probable inorganic polyphosphate/atp-NAD kinase, domain 2"/>
    <property type="match status" value="1"/>
</dbReference>
<proteinExistence type="inferred from homology"/>
<keyword evidence="1 6" id="KW-0808">Transferase</keyword>
<comment type="caution">
    <text evidence="7">The sequence shown here is derived from an EMBL/GenBank/DDBJ whole genome shotgun (WGS) entry which is preliminary data.</text>
</comment>
<keyword evidence="2 6" id="KW-0418">Kinase</keyword>
<dbReference type="HAMAP" id="MF_00361">
    <property type="entry name" value="NAD_kinase"/>
    <property type="match status" value="1"/>
</dbReference>
<evidence type="ECO:0000256" key="2">
    <source>
        <dbReference type="ARBA" id="ARBA00022777"/>
    </source>
</evidence>
<feature type="binding site" evidence="6">
    <location>
        <position position="154"/>
    </location>
    <ligand>
        <name>NAD(+)</name>
        <dbReference type="ChEBI" id="CHEBI:57540"/>
    </ligand>
</feature>
<keyword evidence="4 6" id="KW-0520">NAD</keyword>
<sequence length="294" mass="32991">MKNYLSIFLIELFFYSMVKFSKALVVAFHKEKSKPILQEVKDLLSKNSFNFALYDEEKDLPANDFDIVLVIGGDGSMLSAAKKFSFLKCHFLGINLGRVGFMADLEPSKIKENLLDILQGNNEIEEKDVIECSYNGNRYYAFNEAVLHTEKSYKLIDFEVKIEDSLAYSKSSDGLIISTVTGSTAYSLSAGGPILSPEIEGFVVTPLNPLSLSARPLIVSNKKVIEVNVLKIPSGLKSLIILDGNQEIMLENSNLSFSVRSADRKFKLVHPKGYDFYQICRSKLNWSLNKEPEN</sequence>
<feature type="binding site" evidence="6">
    <location>
        <position position="173"/>
    </location>
    <ligand>
        <name>NAD(+)</name>
        <dbReference type="ChEBI" id="CHEBI:57540"/>
    </ligand>
</feature>
<evidence type="ECO:0000256" key="4">
    <source>
        <dbReference type="ARBA" id="ARBA00023027"/>
    </source>
</evidence>
<evidence type="ECO:0000256" key="6">
    <source>
        <dbReference type="HAMAP-Rule" id="MF_00361"/>
    </source>
</evidence>
<dbReference type="AlphaFoldDB" id="A0A368BKS6"/>
<dbReference type="InterPro" id="IPR017438">
    <property type="entry name" value="ATP-NAD_kinase_N"/>
</dbReference>
<comment type="catalytic activity">
    <reaction evidence="5 6">
        <text>NAD(+) + ATP = ADP + NADP(+) + H(+)</text>
        <dbReference type="Rhea" id="RHEA:18629"/>
        <dbReference type="ChEBI" id="CHEBI:15378"/>
        <dbReference type="ChEBI" id="CHEBI:30616"/>
        <dbReference type="ChEBI" id="CHEBI:57540"/>
        <dbReference type="ChEBI" id="CHEBI:58349"/>
        <dbReference type="ChEBI" id="CHEBI:456216"/>
        <dbReference type="EC" id="2.7.1.23"/>
    </reaction>
</comment>
<keyword evidence="3 6" id="KW-0521">NADP</keyword>
<feature type="binding site" evidence="6">
    <location>
        <begin position="143"/>
        <end position="144"/>
    </location>
    <ligand>
        <name>NAD(+)</name>
        <dbReference type="ChEBI" id="CHEBI:57540"/>
    </ligand>
</feature>
<dbReference type="Gene3D" id="3.40.50.10330">
    <property type="entry name" value="Probable inorganic polyphosphate/atp-NAD kinase, domain 1"/>
    <property type="match status" value="1"/>
</dbReference>
<dbReference type="InterPro" id="IPR017437">
    <property type="entry name" value="ATP-NAD_kinase_PpnK-typ_C"/>
</dbReference>
<dbReference type="SUPFAM" id="SSF111331">
    <property type="entry name" value="NAD kinase/diacylglycerol kinase-like"/>
    <property type="match status" value="1"/>
</dbReference>
<evidence type="ECO:0000256" key="5">
    <source>
        <dbReference type="ARBA" id="ARBA00047925"/>
    </source>
</evidence>
<comment type="similarity">
    <text evidence="6">Belongs to the NAD kinase family.</text>
</comment>
<gene>
    <name evidence="6" type="primary">nadK</name>
    <name evidence="7" type="ORF">DBW97_04760</name>
</gene>
<organism evidence="7 8">
    <name type="scientific">SAR86 cluster bacterium</name>
    <dbReference type="NCBI Taxonomy" id="2030880"/>
    <lineage>
        <taxon>Bacteria</taxon>
        <taxon>Pseudomonadati</taxon>
        <taxon>Pseudomonadota</taxon>
        <taxon>Gammaproteobacteria</taxon>
        <taxon>SAR86 cluster</taxon>
    </lineage>
</organism>
<dbReference type="EMBL" id="QOPD01000009">
    <property type="protein sequence ID" value="RCL37494.1"/>
    <property type="molecule type" value="Genomic_DNA"/>
</dbReference>